<evidence type="ECO:0000256" key="2">
    <source>
        <dbReference type="ARBA" id="ARBA00022448"/>
    </source>
</evidence>
<dbReference type="InterPro" id="IPR035906">
    <property type="entry name" value="MetI-like_sf"/>
</dbReference>
<feature type="transmembrane region" description="Helical" evidence="7">
    <location>
        <begin position="178"/>
        <end position="201"/>
    </location>
</feature>
<feature type="transmembrane region" description="Helical" evidence="7">
    <location>
        <begin position="105"/>
        <end position="127"/>
    </location>
</feature>
<evidence type="ECO:0000256" key="1">
    <source>
        <dbReference type="ARBA" id="ARBA00004651"/>
    </source>
</evidence>
<feature type="transmembrane region" description="Helical" evidence="7">
    <location>
        <begin position="67"/>
        <end position="93"/>
    </location>
</feature>
<evidence type="ECO:0000256" key="5">
    <source>
        <dbReference type="ARBA" id="ARBA00022989"/>
    </source>
</evidence>
<evidence type="ECO:0000256" key="6">
    <source>
        <dbReference type="ARBA" id="ARBA00023136"/>
    </source>
</evidence>
<feature type="domain" description="ABC transmembrane type-1" evidence="8">
    <location>
        <begin position="68"/>
        <end position="257"/>
    </location>
</feature>
<protein>
    <submittedName>
        <fullName evidence="9">Carbohydrate ABC transporter permease</fullName>
    </submittedName>
</protein>
<dbReference type="AlphaFoldDB" id="A0A6L9SE35"/>
<dbReference type="PANTHER" id="PTHR43744">
    <property type="entry name" value="ABC TRANSPORTER PERMEASE PROTEIN MG189-RELATED-RELATED"/>
    <property type="match status" value="1"/>
</dbReference>
<sequence>MSPANRVVSYLLLTVVGAVTVLPLLYMLSLALQTEAETLSADPVLWPESMQFGNFQELFERAPFGSFILNSLIVAGGITVAHLVFDPLVGYVFAKFQFPLRNTLFLLLLATLMVPLFVRMIPLYTMMSNLGWINTHQGLIAPFLMDAFGIFLMRQFIQPIPDDLIQAARIDGASELRIYWKVILPQVKPALAVLGLFTFVFQWNEFLWPLVATTTEDMRTIPVGLTLFNQEYFTLWHLTAAGSVLLFLPTAVLFLLTQRYFVRGITLSGLK</sequence>
<comment type="caution">
    <text evidence="9">The sequence shown here is derived from an EMBL/GenBank/DDBJ whole genome shotgun (WGS) entry which is preliminary data.</text>
</comment>
<gene>
    <name evidence="9" type="ORF">G1H10_22220</name>
</gene>
<feature type="transmembrane region" description="Helical" evidence="7">
    <location>
        <begin position="7"/>
        <end position="28"/>
    </location>
</feature>
<keyword evidence="10" id="KW-1185">Reference proteome</keyword>
<keyword evidence="6 7" id="KW-0472">Membrane</keyword>
<evidence type="ECO:0000256" key="3">
    <source>
        <dbReference type="ARBA" id="ARBA00022475"/>
    </source>
</evidence>
<comment type="subcellular location">
    <subcellularLocation>
        <location evidence="1 7">Cell membrane</location>
        <topology evidence="1 7">Multi-pass membrane protein</topology>
    </subcellularLocation>
</comment>
<proteinExistence type="inferred from homology"/>
<evidence type="ECO:0000256" key="4">
    <source>
        <dbReference type="ARBA" id="ARBA00022692"/>
    </source>
</evidence>
<feature type="transmembrane region" description="Helical" evidence="7">
    <location>
        <begin position="235"/>
        <end position="256"/>
    </location>
</feature>
<dbReference type="SUPFAM" id="SSF161098">
    <property type="entry name" value="MetI-like"/>
    <property type="match status" value="1"/>
</dbReference>
<dbReference type="GO" id="GO:0005886">
    <property type="term" value="C:plasma membrane"/>
    <property type="evidence" value="ECO:0007669"/>
    <property type="project" value="UniProtKB-SubCell"/>
</dbReference>
<organism evidence="9 10">
    <name type="scientific">Phytoactinopolyspora halotolerans</name>
    <dbReference type="NCBI Taxonomy" id="1981512"/>
    <lineage>
        <taxon>Bacteria</taxon>
        <taxon>Bacillati</taxon>
        <taxon>Actinomycetota</taxon>
        <taxon>Actinomycetes</taxon>
        <taxon>Jiangellales</taxon>
        <taxon>Jiangellaceae</taxon>
        <taxon>Phytoactinopolyspora</taxon>
    </lineage>
</organism>
<dbReference type="EMBL" id="JAAGOA010000017">
    <property type="protein sequence ID" value="NEE02884.1"/>
    <property type="molecule type" value="Genomic_DNA"/>
</dbReference>
<dbReference type="InterPro" id="IPR000515">
    <property type="entry name" value="MetI-like"/>
</dbReference>
<dbReference type="GO" id="GO:0055085">
    <property type="term" value="P:transmembrane transport"/>
    <property type="evidence" value="ECO:0007669"/>
    <property type="project" value="InterPro"/>
</dbReference>
<name>A0A6L9SE35_9ACTN</name>
<reference evidence="9 10" key="1">
    <citation type="submission" date="2020-02" db="EMBL/GenBank/DDBJ databases">
        <authorList>
            <person name="Li X.-J."/>
            <person name="Han X.-M."/>
        </authorList>
    </citation>
    <scope>NUCLEOTIDE SEQUENCE [LARGE SCALE GENOMIC DNA]</scope>
    <source>
        <strain evidence="9 10">CCTCC AB 2017055</strain>
    </source>
</reference>
<evidence type="ECO:0000259" key="8">
    <source>
        <dbReference type="PROSITE" id="PS50928"/>
    </source>
</evidence>
<keyword evidence="4 7" id="KW-0812">Transmembrane</keyword>
<keyword evidence="5 7" id="KW-1133">Transmembrane helix</keyword>
<feature type="transmembrane region" description="Helical" evidence="7">
    <location>
        <begin position="139"/>
        <end position="157"/>
    </location>
</feature>
<dbReference type="PANTHER" id="PTHR43744:SF12">
    <property type="entry name" value="ABC TRANSPORTER PERMEASE PROTEIN MG189-RELATED"/>
    <property type="match status" value="1"/>
</dbReference>
<evidence type="ECO:0000313" key="9">
    <source>
        <dbReference type="EMBL" id="NEE02884.1"/>
    </source>
</evidence>
<dbReference type="Pfam" id="PF00528">
    <property type="entry name" value="BPD_transp_1"/>
    <property type="match status" value="1"/>
</dbReference>
<dbReference type="CDD" id="cd06261">
    <property type="entry name" value="TM_PBP2"/>
    <property type="match status" value="1"/>
</dbReference>
<dbReference type="PROSITE" id="PS50928">
    <property type="entry name" value="ABC_TM1"/>
    <property type="match status" value="1"/>
</dbReference>
<dbReference type="Gene3D" id="1.10.3720.10">
    <property type="entry name" value="MetI-like"/>
    <property type="match status" value="1"/>
</dbReference>
<keyword evidence="3" id="KW-1003">Cell membrane</keyword>
<dbReference type="Proteomes" id="UP000475214">
    <property type="component" value="Unassembled WGS sequence"/>
</dbReference>
<comment type="similarity">
    <text evidence="7">Belongs to the binding-protein-dependent transport system permease family.</text>
</comment>
<keyword evidence="2 7" id="KW-0813">Transport</keyword>
<evidence type="ECO:0000256" key="7">
    <source>
        <dbReference type="RuleBase" id="RU363032"/>
    </source>
</evidence>
<accession>A0A6L9SE35</accession>
<evidence type="ECO:0000313" key="10">
    <source>
        <dbReference type="Proteomes" id="UP000475214"/>
    </source>
</evidence>